<accession>A0AAV7V1B6</accession>
<evidence type="ECO:0000313" key="3">
    <source>
        <dbReference type="Proteomes" id="UP001066276"/>
    </source>
</evidence>
<dbReference type="EMBL" id="JANPWB010000004">
    <property type="protein sequence ID" value="KAJ1193989.1"/>
    <property type="molecule type" value="Genomic_DNA"/>
</dbReference>
<dbReference type="Proteomes" id="UP001066276">
    <property type="component" value="Chromosome 2_2"/>
</dbReference>
<evidence type="ECO:0000256" key="1">
    <source>
        <dbReference type="SAM" id="MobiDB-lite"/>
    </source>
</evidence>
<proteinExistence type="predicted"/>
<name>A0AAV7V1B6_PLEWA</name>
<evidence type="ECO:0000313" key="2">
    <source>
        <dbReference type="EMBL" id="KAJ1193989.1"/>
    </source>
</evidence>
<protein>
    <submittedName>
        <fullName evidence="2">Uncharacterized protein</fullName>
    </submittedName>
</protein>
<feature type="region of interest" description="Disordered" evidence="1">
    <location>
        <begin position="76"/>
        <end position="134"/>
    </location>
</feature>
<gene>
    <name evidence="2" type="ORF">NDU88_003284</name>
</gene>
<sequence>MLYWELKVVSFIRGIGLQRGPITRIQSLYKLCARRRQLLPGRRHRFTRTRLRSFGAKNELRSLEGPTCTAEAAAHLAGPIGAGRRPTPQQLWRGPRTRSRRAADKQDCRRGGTDSGGSEAAPAPNPRLCAWGGRPLQGLRSAGRGLRSRGGPARSLRPTCSVQLDHSELAGFPLAETALPEEVNVASALPSICDSASRATSGIRSRVVCRCSNVDQA</sequence>
<comment type="caution">
    <text evidence="2">The sequence shown here is derived from an EMBL/GenBank/DDBJ whole genome shotgun (WGS) entry which is preliminary data.</text>
</comment>
<keyword evidence="3" id="KW-1185">Reference proteome</keyword>
<feature type="compositionally biased region" description="Basic and acidic residues" evidence="1">
    <location>
        <begin position="101"/>
        <end position="112"/>
    </location>
</feature>
<reference evidence="2" key="1">
    <citation type="journal article" date="2022" name="bioRxiv">
        <title>Sequencing and chromosome-scale assembly of the giantPleurodeles waltlgenome.</title>
        <authorList>
            <person name="Brown T."/>
            <person name="Elewa A."/>
            <person name="Iarovenko S."/>
            <person name="Subramanian E."/>
            <person name="Araus A.J."/>
            <person name="Petzold A."/>
            <person name="Susuki M."/>
            <person name="Suzuki K.-i.T."/>
            <person name="Hayashi T."/>
            <person name="Toyoda A."/>
            <person name="Oliveira C."/>
            <person name="Osipova E."/>
            <person name="Leigh N.D."/>
            <person name="Simon A."/>
            <person name="Yun M.H."/>
        </authorList>
    </citation>
    <scope>NUCLEOTIDE SEQUENCE</scope>
    <source>
        <strain evidence="2">20211129_DDA</strain>
        <tissue evidence="2">Liver</tissue>
    </source>
</reference>
<dbReference type="AlphaFoldDB" id="A0AAV7V1B6"/>
<organism evidence="2 3">
    <name type="scientific">Pleurodeles waltl</name>
    <name type="common">Iberian ribbed newt</name>
    <dbReference type="NCBI Taxonomy" id="8319"/>
    <lineage>
        <taxon>Eukaryota</taxon>
        <taxon>Metazoa</taxon>
        <taxon>Chordata</taxon>
        <taxon>Craniata</taxon>
        <taxon>Vertebrata</taxon>
        <taxon>Euteleostomi</taxon>
        <taxon>Amphibia</taxon>
        <taxon>Batrachia</taxon>
        <taxon>Caudata</taxon>
        <taxon>Salamandroidea</taxon>
        <taxon>Salamandridae</taxon>
        <taxon>Pleurodelinae</taxon>
        <taxon>Pleurodeles</taxon>
    </lineage>
</organism>